<feature type="transmembrane region" description="Helical" evidence="1">
    <location>
        <begin position="39"/>
        <end position="61"/>
    </location>
</feature>
<proteinExistence type="predicted"/>
<keyword evidence="1" id="KW-1133">Transmembrane helix</keyword>
<comment type="caution">
    <text evidence="2">The sequence shown here is derived from an EMBL/GenBank/DDBJ whole genome shotgun (WGS) entry which is preliminary data.</text>
</comment>
<evidence type="ECO:0000313" key="3">
    <source>
        <dbReference type="Proteomes" id="UP000482487"/>
    </source>
</evidence>
<name>A0A7C9MFC2_9BACT</name>
<reference evidence="2 3" key="1">
    <citation type="submission" date="2020-01" db="EMBL/GenBank/DDBJ databases">
        <title>Genome sequence of Desulfovibrio aerotolerans DSM 16695(T).</title>
        <authorList>
            <person name="Karnachuk O."/>
            <person name="Avakyan M."/>
            <person name="Mardanov A."/>
            <person name="Kadnikov V."/>
            <person name="Ravin N."/>
        </authorList>
    </citation>
    <scope>NUCLEOTIDE SEQUENCE [LARGE SCALE GENOMIC DNA]</scope>
    <source>
        <strain evidence="2 3">DSM 16695</strain>
    </source>
</reference>
<accession>A0A7C9MFC2</accession>
<evidence type="ECO:0000313" key="2">
    <source>
        <dbReference type="EMBL" id="MYL83350.1"/>
    </source>
</evidence>
<organism evidence="2 3">
    <name type="scientific">Solidesulfovibrio aerotolerans</name>
    <dbReference type="NCBI Taxonomy" id="295255"/>
    <lineage>
        <taxon>Bacteria</taxon>
        <taxon>Pseudomonadati</taxon>
        <taxon>Thermodesulfobacteriota</taxon>
        <taxon>Desulfovibrionia</taxon>
        <taxon>Desulfovibrionales</taxon>
        <taxon>Desulfovibrionaceae</taxon>
        <taxon>Solidesulfovibrio</taxon>
    </lineage>
</organism>
<keyword evidence="3" id="KW-1185">Reference proteome</keyword>
<sequence>MADVSLVKVALALALGILLAGGLAVVLARMAAGRGGKGLFKAAFLTILCVYALGFAARYVLIEVLPAAGVLESLPLLSGK</sequence>
<protein>
    <submittedName>
        <fullName evidence="2">Uncharacterized protein</fullName>
    </submittedName>
</protein>
<dbReference type="AlphaFoldDB" id="A0A7C9MFC2"/>
<evidence type="ECO:0000256" key="1">
    <source>
        <dbReference type="SAM" id="Phobius"/>
    </source>
</evidence>
<feature type="transmembrane region" description="Helical" evidence="1">
    <location>
        <begin position="6"/>
        <end position="27"/>
    </location>
</feature>
<dbReference type="OrthoDB" id="5461325at2"/>
<dbReference type="Proteomes" id="UP000482487">
    <property type="component" value="Unassembled WGS sequence"/>
</dbReference>
<dbReference type="EMBL" id="WVUD01000013">
    <property type="protein sequence ID" value="MYL83350.1"/>
    <property type="molecule type" value="Genomic_DNA"/>
</dbReference>
<gene>
    <name evidence="2" type="ORF">GTA51_09450</name>
</gene>
<keyword evidence="1" id="KW-0812">Transmembrane</keyword>
<keyword evidence="1" id="KW-0472">Membrane</keyword>